<proteinExistence type="predicted"/>
<feature type="compositionally biased region" description="Polar residues" evidence="1">
    <location>
        <begin position="65"/>
        <end position="74"/>
    </location>
</feature>
<sequence>MALQWHSAPGGMSLGDSNTSIYHDGHIKLKDDGIPKPEEKSAHDPTSSAEQWLNVEPVMEMPPTHQRNGQSGYPSGSAAALDGPGCAASYSIPPKPTPAFPANLWV</sequence>
<protein>
    <submittedName>
        <fullName evidence="2">Uncharacterized protein</fullName>
    </submittedName>
</protein>
<keyword evidence="3" id="KW-1185">Reference proteome</keyword>
<dbReference type="AlphaFoldDB" id="A0A9Q0G338"/>
<feature type="compositionally biased region" description="Basic and acidic residues" evidence="1">
    <location>
        <begin position="23"/>
        <end position="43"/>
    </location>
</feature>
<reference evidence="2" key="2">
    <citation type="journal article" date="2023" name="Plants (Basel)">
        <title>Annotation of the Turnera subulata (Passifloraceae) Draft Genome Reveals the S-Locus Evolved after the Divergence of Turneroideae from Passifloroideae in a Stepwise Manner.</title>
        <authorList>
            <person name="Henning P.M."/>
            <person name="Roalson E.H."/>
            <person name="Mir W."/>
            <person name="McCubbin A.G."/>
            <person name="Shore J.S."/>
        </authorList>
    </citation>
    <scope>NUCLEOTIDE SEQUENCE</scope>
    <source>
        <strain evidence="2">F60SS</strain>
    </source>
</reference>
<evidence type="ECO:0000313" key="3">
    <source>
        <dbReference type="Proteomes" id="UP001141552"/>
    </source>
</evidence>
<evidence type="ECO:0000256" key="1">
    <source>
        <dbReference type="SAM" id="MobiDB-lite"/>
    </source>
</evidence>
<name>A0A9Q0G338_9ROSI</name>
<organism evidence="2 3">
    <name type="scientific">Turnera subulata</name>
    <dbReference type="NCBI Taxonomy" id="218843"/>
    <lineage>
        <taxon>Eukaryota</taxon>
        <taxon>Viridiplantae</taxon>
        <taxon>Streptophyta</taxon>
        <taxon>Embryophyta</taxon>
        <taxon>Tracheophyta</taxon>
        <taxon>Spermatophyta</taxon>
        <taxon>Magnoliopsida</taxon>
        <taxon>eudicotyledons</taxon>
        <taxon>Gunneridae</taxon>
        <taxon>Pentapetalae</taxon>
        <taxon>rosids</taxon>
        <taxon>fabids</taxon>
        <taxon>Malpighiales</taxon>
        <taxon>Passifloraceae</taxon>
        <taxon>Turnera</taxon>
    </lineage>
</organism>
<dbReference type="EMBL" id="JAKUCV010002524">
    <property type="protein sequence ID" value="KAJ4842306.1"/>
    <property type="molecule type" value="Genomic_DNA"/>
</dbReference>
<accession>A0A9Q0G338</accession>
<feature type="region of interest" description="Disordered" evidence="1">
    <location>
        <begin position="1"/>
        <end position="106"/>
    </location>
</feature>
<reference evidence="2" key="1">
    <citation type="submission" date="2022-02" db="EMBL/GenBank/DDBJ databases">
        <authorList>
            <person name="Henning P.M."/>
            <person name="McCubbin A.G."/>
            <person name="Shore J.S."/>
        </authorList>
    </citation>
    <scope>NUCLEOTIDE SEQUENCE</scope>
    <source>
        <strain evidence="2">F60SS</strain>
        <tissue evidence="2">Leaves</tissue>
    </source>
</reference>
<evidence type="ECO:0000313" key="2">
    <source>
        <dbReference type="EMBL" id="KAJ4842306.1"/>
    </source>
</evidence>
<dbReference type="Proteomes" id="UP001141552">
    <property type="component" value="Unassembled WGS sequence"/>
</dbReference>
<comment type="caution">
    <text evidence="2">The sequence shown here is derived from an EMBL/GenBank/DDBJ whole genome shotgun (WGS) entry which is preliminary data.</text>
</comment>
<gene>
    <name evidence="2" type="ORF">Tsubulata_033578</name>
</gene>